<dbReference type="SUPFAM" id="SSF53098">
    <property type="entry name" value="Ribonuclease H-like"/>
    <property type="match status" value="1"/>
</dbReference>
<organism evidence="2 3">
    <name type="scientific">Cordylochernes scorpioides</name>
    <dbReference type="NCBI Taxonomy" id="51811"/>
    <lineage>
        <taxon>Eukaryota</taxon>
        <taxon>Metazoa</taxon>
        <taxon>Ecdysozoa</taxon>
        <taxon>Arthropoda</taxon>
        <taxon>Chelicerata</taxon>
        <taxon>Arachnida</taxon>
        <taxon>Pseudoscorpiones</taxon>
        <taxon>Cheliferoidea</taxon>
        <taxon>Chernetidae</taxon>
        <taxon>Cordylochernes</taxon>
    </lineage>
</organism>
<feature type="region of interest" description="Disordered" evidence="1">
    <location>
        <begin position="1"/>
        <end position="24"/>
    </location>
</feature>
<reference evidence="2 3" key="1">
    <citation type="submission" date="2022-01" db="EMBL/GenBank/DDBJ databases">
        <title>A chromosomal length assembly of Cordylochernes scorpioides.</title>
        <authorList>
            <person name="Zeh D."/>
            <person name="Zeh J."/>
        </authorList>
    </citation>
    <scope>NUCLEOTIDE SEQUENCE [LARGE SCALE GENOMIC DNA]</scope>
    <source>
        <strain evidence="2">IN4F17</strain>
        <tissue evidence="2">Whole Body</tissue>
    </source>
</reference>
<dbReference type="InterPro" id="IPR012337">
    <property type="entry name" value="RNaseH-like_sf"/>
</dbReference>
<dbReference type="InterPro" id="IPR036397">
    <property type="entry name" value="RNaseH_sf"/>
</dbReference>
<sequence>MLTPRVIGNSPRDRDRGHDTNLDAYPRDMEEEPVIIDHPSRYIWACPTASNNPAAIINILRQLLSSGVPIKRILTDKETETKWSTLVPFIVNTYNQTPHEVTKFSPKFLLYGIDESPSFADHPITLEEARGLARENTRKAQIKRKNHHDDKHPDVEFSEGDQVMRTVAKHHPCMSKLSPRQGPFFVKKKISSLVYDIQDTEGRVYRAHASQLRSFNDRDSVFTHRQF</sequence>
<accession>A0ABY6KB55</accession>
<dbReference type="EMBL" id="CP092866">
    <property type="protein sequence ID" value="UYV66087.1"/>
    <property type="molecule type" value="Genomic_DNA"/>
</dbReference>
<gene>
    <name evidence="2" type="ORF">LAZ67_4000156</name>
</gene>
<proteinExistence type="predicted"/>
<dbReference type="Proteomes" id="UP001235939">
    <property type="component" value="Chromosome 04"/>
</dbReference>
<evidence type="ECO:0000256" key="1">
    <source>
        <dbReference type="SAM" id="MobiDB-lite"/>
    </source>
</evidence>
<dbReference type="Gene3D" id="3.30.420.10">
    <property type="entry name" value="Ribonuclease H-like superfamily/Ribonuclease H"/>
    <property type="match status" value="2"/>
</dbReference>
<evidence type="ECO:0000313" key="2">
    <source>
        <dbReference type="EMBL" id="UYV66087.1"/>
    </source>
</evidence>
<name>A0ABY6KB55_9ARAC</name>
<evidence type="ECO:0000313" key="3">
    <source>
        <dbReference type="Proteomes" id="UP001235939"/>
    </source>
</evidence>
<keyword evidence="3" id="KW-1185">Reference proteome</keyword>
<protein>
    <submittedName>
        <fullName evidence="2">K02A2.6-like</fullName>
    </submittedName>
</protein>
<feature type="compositionally biased region" description="Basic and acidic residues" evidence="1">
    <location>
        <begin position="11"/>
        <end position="24"/>
    </location>
</feature>